<feature type="transmembrane region" description="Helical" evidence="8">
    <location>
        <begin position="155"/>
        <end position="178"/>
    </location>
</feature>
<dbReference type="NCBIfam" id="TIGR00879">
    <property type="entry name" value="SP"/>
    <property type="match status" value="1"/>
</dbReference>
<organism evidence="10 11">
    <name type="scientific">Rhynchosporium agropyri</name>
    <dbReference type="NCBI Taxonomy" id="914238"/>
    <lineage>
        <taxon>Eukaryota</taxon>
        <taxon>Fungi</taxon>
        <taxon>Dikarya</taxon>
        <taxon>Ascomycota</taxon>
        <taxon>Pezizomycotina</taxon>
        <taxon>Leotiomycetes</taxon>
        <taxon>Helotiales</taxon>
        <taxon>Ploettnerulaceae</taxon>
        <taxon>Rhynchosporium</taxon>
    </lineage>
</organism>
<evidence type="ECO:0000256" key="2">
    <source>
        <dbReference type="ARBA" id="ARBA00010992"/>
    </source>
</evidence>
<keyword evidence="6 8" id="KW-0472">Membrane</keyword>
<dbReference type="InterPro" id="IPR005828">
    <property type="entry name" value="MFS_sugar_transport-like"/>
</dbReference>
<dbReference type="InterPro" id="IPR020846">
    <property type="entry name" value="MFS_dom"/>
</dbReference>
<dbReference type="GO" id="GO:0005351">
    <property type="term" value="F:carbohydrate:proton symporter activity"/>
    <property type="evidence" value="ECO:0007669"/>
    <property type="project" value="TreeGrafter"/>
</dbReference>
<dbReference type="InterPro" id="IPR036259">
    <property type="entry name" value="MFS_trans_sf"/>
</dbReference>
<comment type="similarity">
    <text evidence="2 7">Belongs to the major facilitator superfamily. Sugar transporter (TC 2.A.1.1) family.</text>
</comment>
<evidence type="ECO:0000259" key="9">
    <source>
        <dbReference type="PROSITE" id="PS50850"/>
    </source>
</evidence>
<gene>
    <name evidence="10" type="ORF">RAG0_05729</name>
</gene>
<keyword evidence="5 8" id="KW-1133">Transmembrane helix</keyword>
<feature type="transmembrane region" description="Helical" evidence="8">
    <location>
        <begin position="407"/>
        <end position="428"/>
    </location>
</feature>
<feature type="transmembrane region" description="Helical" evidence="8">
    <location>
        <begin position="376"/>
        <end position="395"/>
    </location>
</feature>
<protein>
    <submittedName>
        <fullName evidence="10">Probable alpha-glucoside transport protein</fullName>
    </submittedName>
</protein>
<dbReference type="Gene3D" id="1.20.1250.20">
    <property type="entry name" value="MFS general substrate transporter like domains"/>
    <property type="match status" value="1"/>
</dbReference>
<comment type="subcellular location">
    <subcellularLocation>
        <location evidence="1">Membrane</location>
        <topology evidence="1">Multi-pass membrane protein</topology>
    </subcellularLocation>
</comment>
<feature type="transmembrane region" description="Helical" evidence="8">
    <location>
        <begin position="473"/>
        <end position="492"/>
    </location>
</feature>
<dbReference type="GO" id="GO:0016020">
    <property type="term" value="C:membrane"/>
    <property type="evidence" value="ECO:0007669"/>
    <property type="project" value="UniProtKB-SubCell"/>
</dbReference>
<dbReference type="PANTHER" id="PTHR48022">
    <property type="entry name" value="PLASTIDIC GLUCOSE TRANSPORTER 4"/>
    <property type="match status" value="1"/>
</dbReference>
<evidence type="ECO:0000313" key="11">
    <source>
        <dbReference type="Proteomes" id="UP000178912"/>
    </source>
</evidence>
<feature type="transmembrane region" description="Helical" evidence="8">
    <location>
        <begin position="51"/>
        <end position="78"/>
    </location>
</feature>
<dbReference type="AlphaFoldDB" id="A0A1E1KE88"/>
<evidence type="ECO:0000256" key="1">
    <source>
        <dbReference type="ARBA" id="ARBA00004141"/>
    </source>
</evidence>
<evidence type="ECO:0000256" key="8">
    <source>
        <dbReference type="SAM" id="Phobius"/>
    </source>
</evidence>
<keyword evidence="3 7" id="KW-0813">Transport</keyword>
<sequence length="539" mass="60066">MTVNDDTAEESKHTDAVDTTPSSALIENAAVGSDLEHELSPWAAMKAYPMAVFWCLMVSMCVVMEGYDLILIGNFYAYPAFAKKYGRFIPETGNYQLTAQWQVALGNASGIGAFFGVLANGYLVDIFGKKKLLLYSLLVLSCFITMTFNADTKVILLLGEMLCGLPWGVFATTAPAYASEVLPLSLRVYMTSYTNMCFIMGQLIAASVLSSLSTRDDRWAYRIPFALQWAWPAVLFPILLFAPESPWHLVRHGKLEEAEKSLCRLVRKSANIDPKKTLAYIVHTNNLEREIQSGTSYLDCFKGVDLRRTEIACMAFAGQVLAGLLFAYNSTYFFQQIGLGTKATYHMNVGGTGMALAATLISWFAIMPYVGRRTNYLWGMGALTVILFLIGFLNIKAGDHSIIITQAALTLIWTFIFQLSVGQLGWALPAEIGSTRLRQKTICLARDAYYIINFVAKTLEPYFLNPREWNLKGYTGFVWGGTALLTLIWAYLRLPETKDRTFGEIDILFANKVPARKFAKFNTDLYNGNAPVLEENKVG</sequence>
<dbReference type="FunFam" id="1.20.1250.20:FF:000078">
    <property type="entry name" value="MFS maltose transporter, putative"/>
    <property type="match status" value="1"/>
</dbReference>
<proteinExistence type="inferred from homology"/>
<dbReference type="EMBL" id="FJUX01000026">
    <property type="protein sequence ID" value="CZS96367.1"/>
    <property type="molecule type" value="Genomic_DNA"/>
</dbReference>
<keyword evidence="4 8" id="KW-0812">Transmembrane</keyword>
<keyword evidence="11" id="KW-1185">Reference proteome</keyword>
<dbReference type="InterPro" id="IPR005829">
    <property type="entry name" value="Sugar_transporter_CS"/>
</dbReference>
<dbReference type="PROSITE" id="PS50850">
    <property type="entry name" value="MFS"/>
    <property type="match status" value="1"/>
</dbReference>
<feature type="transmembrane region" description="Helical" evidence="8">
    <location>
        <begin position="190"/>
        <end position="212"/>
    </location>
</feature>
<evidence type="ECO:0000256" key="6">
    <source>
        <dbReference type="ARBA" id="ARBA00023136"/>
    </source>
</evidence>
<evidence type="ECO:0000256" key="7">
    <source>
        <dbReference type="RuleBase" id="RU003346"/>
    </source>
</evidence>
<reference evidence="11" key="1">
    <citation type="submission" date="2016-03" db="EMBL/GenBank/DDBJ databases">
        <authorList>
            <person name="Guldener U."/>
        </authorList>
    </citation>
    <scope>NUCLEOTIDE SEQUENCE [LARGE SCALE GENOMIC DNA]</scope>
    <source>
        <strain evidence="11">04CH-RAC-A.6.1</strain>
    </source>
</reference>
<feature type="transmembrane region" description="Helical" evidence="8">
    <location>
        <begin position="219"/>
        <end position="242"/>
    </location>
</feature>
<feature type="transmembrane region" description="Helical" evidence="8">
    <location>
        <begin position="349"/>
        <end position="370"/>
    </location>
</feature>
<feature type="transmembrane region" description="Helical" evidence="8">
    <location>
        <begin position="99"/>
        <end position="120"/>
    </location>
</feature>
<evidence type="ECO:0000256" key="3">
    <source>
        <dbReference type="ARBA" id="ARBA00022448"/>
    </source>
</evidence>
<feature type="transmembrane region" description="Helical" evidence="8">
    <location>
        <begin position="311"/>
        <end position="328"/>
    </location>
</feature>
<name>A0A1E1KE88_9HELO</name>
<evidence type="ECO:0000256" key="4">
    <source>
        <dbReference type="ARBA" id="ARBA00022692"/>
    </source>
</evidence>
<dbReference type="Pfam" id="PF00083">
    <property type="entry name" value="Sugar_tr"/>
    <property type="match status" value="1"/>
</dbReference>
<accession>A0A1E1KE88</accession>
<dbReference type="SUPFAM" id="SSF103473">
    <property type="entry name" value="MFS general substrate transporter"/>
    <property type="match status" value="1"/>
</dbReference>
<dbReference type="Proteomes" id="UP000178912">
    <property type="component" value="Unassembled WGS sequence"/>
</dbReference>
<evidence type="ECO:0000256" key="5">
    <source>
        <dbReference type="ARBA" id="ARBA00022989"/>
    </source>
</evidence>
<dbReference type="PANTHER" id="PTHR48022:SF83">
    <property type="entry name" value="MAJOR FACILITATOR SUPERFAMILY (MFS) PROFILE DOMAIN-CONTAINING PROTEIN"/>
    <property type="match status" value="1"/>
</dbReference>
<dbReference type="InterPro" id="IPR003663">
    <property type="entry name" value="Sugar/inositol_transpt"/>
</dbReference>
<feature type="domain" description="Major facilitator superfamily (MFS) profile" evidence="9">
    <location>
        <begin position="54"/>
        <end position="498"/>
    </location>
</feature>
<dbReference type="PROSITE" id="PS00217">
    <property type="entry name" value="SUGAR_TRANSPORT_2"/>
    <property type="match status" value="1"/>
</dbReference>
<dbReference type="InterPro" id="IPR050360">
    <property type="entry name" value="MFS_Sugar_Transporters"/>
</dbReference>
<evidence type="ECO:0000313" key="10">
    <source>
        <dbReference type="EMBL" id="CZS96367.1"/>
    </source>
</evidence>
<dbReference type="OrthoDB" id="6612291at2759"/>